<dbReference type="RefSeq" id="WP_235118958.1">
    <property type="nucleotide sequence ID" value="NZ_CP090978.1"/>
</dbReference>
<dbReference type="SUPFAM" id="SSF55154">
    <property type="entry name" value="CYTH-like phosphatases"/>
    <property type="match status" value="1"/>
</dbReference>
<sequence length="149" mass="17527">MLTDKEHLFQTYLAFTEDQEIRVRKSVNLQGHTSCTHTYKTGQGLVRQEIEYEISMNIYHQLLSNTDLVPLEKIRTTVQHQGREYQIDEYPHLDLRVVEVEFPSVEDAEAFVAPNWFGKELGKEEEYRNKQLWVGLQHPSVANRHLKSN</sequence>
<dbReference type="Gene3D" id="2.40.320.10">
    <property type="entry name" value="Hypothetical Protein Pfu-838710-001"/>
    <property type="match status" value="1"/>
</dbReference>
<dbReference type="PANTHER" id="PTHR40114">
    <property type="entry name" value="SLR0698 PROTEIN"/>
    <property type="match status" value="1"/>
</dbReference>
<evidence type="ECO:0000313" key="2">
    <source>
        <dbReference type="Proteomes" id="UP001649230"/>
    </source>
</evidence>
<reference evidence="1 2" key="1">
    <citation type="journal article" date="2024" name="Int. J. Syst. Evol. Microbiol.">
        <title>Paenibacillus hexagrammi sp. nov., a novel bacterium isolated from the gut content of Hexagrammos agrammus.</title>
        <authorList>
            <person name="Jung H.K."/>
            <person name="Kim D.G."/>
            <person name="Zin H."/>
            <person name="Park J."/>
            <person name="Jung H."/>
            <person name="Kim Y.O."/>
            <person name="Kong H.J."/>
            <person name="Kim J.W."/>
            <person name="Kim Y.S."/>
        </authorList>
    </citation>
    <scope>NUCLEOTIDE SEQUENCE [LARGE SCALE GENOMIC DNA]</scope>
    <source>
        <strain evidence="1 2">YPD9-1</strain>
    </source>
</reference>
<dbReference type="PANTHER" id="PTHR40114:SF1">
    <property type="entry name" value="SLR0698 PROTEIN"/>
    <property type="match status" value="1"/>
</dbReference>
<dbReference type="InterPro" id="IPR033469">
    <property type="entry name" value="CYTH-like_dom_sf"/>
</dbReference>
<keyword evidence="2" id="KW-1185">Reference proteome</keyword>
<proteinExistence type="predicted"/>
<gene>
    <name evidence="1" type="ORF">L0M14_23720</name>
</gene>
<dbReference type="EMBL" id="CP090978">
    <property type="protein sequence ID" value="UJF32610.1"/>
    <property type="molecule type" value="Genomic_DNA"/>
</dbReference>
<dbReference type="Proteomes" id="UP001649230">
    <property type="component" value="Chromosome"/>
</dbReference>
<name>A0ABY3SGT2_9BACL</name>
<accession>A0ABY3SGT2</accession>
<dbReference type="PIRSF" id="PIRSF016487">
    <property type="entry name" value="CYTH_UCP016487"/>
    <property type="match status" value="1"/>
</dbReference>
<protein>
    <submittedName>
        <fullName evidence="1">Adenylate cyclase</fullName>
    </submittedName>
</protein>
<evidence type="ECO:0000313" key="1">
    <source>
        <dbReference type="EMBL" id="UJF32610.1"/>
    </source>
</evidence>
<dbReference type="InterPro" id="IPR012042">
    <property type="entry name" value="NeuTTM/CthTTM-like"/>
</dbReference>
<organism evidence="1 2">
    <name type="scientific">Paenibacillus hexagrammi</name>
    <dbReference type="NCBI Taxonomy" id="2908839"/>
    <lineage>
        <taxon>Bacteria</taxon>
        <taxon>Bacillati</taxon>
        <taxon>Bacillota</taxon>
        <taxon>Bacilli</taxon>
        <taxon>Bacillales</taxon>
        <taxon>Paenibacillaceae</taxon>
        <taxon>Paenibacillus</taxon>
    </lineage>
</organism>